<accession>A0A1Q5P2B2</accession>
<dbReference type="Pfam" id="PF02561">
    <property type="entry name" value="FliS"/>
    <property type="match status" value="1"/>
</dbReference>
<keyword evidence="2" id="KW-1185">Reference proteome</keyword>
<comment type="caution">
    <text evidence="1">The sequence shown here is derived from an EMBL/GenBank/DDBJ whole genome shotgun (WGS) entry which is preliminary data.</text>
</comment>
<sequence length="59" mass="6752">MCTGDRSFLNEKTKEGQSVSIVYRRINTMLVEANVKSDPVLLDEAERLVSSLYEAWRDS</sequence>
<dbReference type="InterPro" id="IPR036584">
    <property type="entry name" value="FliS_sf"/>
</dbReference>
<gene>
    <name evidence="1" type="ORF">BLL40_10460</name>
</gene>
<name>A0A1Q5P2B2_9BACI</name>
<dbReference type="InterPro" id="IPR003713">
    <property type="entry name" value="FliS"/>
</dbReference>
<organism evidence="1 2">
    <name type="scientific">Domibacillus mangrovi</name>
    <dbReference type="NCBI Taxonomy" id="1714354"/>
    <lineage>
        <taxon>Bacteria</taxon>
        <taxon>Bacillati</taxon>
        <taxon>Bacillota</taxon>
        <taxon>Bacilli</taxon>
        <taxon>Bacillales</taxon>
        <taxon>Bacillaceae</taxon>
        <taxon>Domibacillus</taxon>
    </lineage>
</organism>
<dbReference type="EMBL" id="MRWQ01000008">
    <property type="protein sequence ID" value="OKL36313.1"/>
    <property type="molecule type" value="Genomic_DNA"/>
</dbReference>
<dbReference type="AlphaFoldDB" id="A0A1Q5P2B2"/>
<dbReference type="SUPFAM" id="SSF101116">
    <property type="entry name" value="Flagellar export chaperone FliS"/>
    <property type="match status" value="1"/>
</dbReference>
<proteinExistence type="predicted"/>
<protein>
    <submittedName>
        <fullName evidence="1">Uncharacterized protein</fullName>
    </submittedName>
</protein>
<reference evidence="1 2" key="1">
    <citation type="submission" date="2016-12" db="EMBL/GenBank/DDBJ databases">
        <title>Domibacillus sp. SAOS 44 whole genome sequencing.</title>
        <authorList>
            <person name="Verma A."/>
            <person name="Krishnamurthi S."/>
        </authorList>
    </citation>
    <scope>NUCLEOTIDE SEQUENCE [LARGE SCALE GENOMIC DNA]</scope>
    <source>
        <strain evidence="1 2">SAOS 44</strain>
    </source>
</reference>
<dbReference type="Proteomes" id="UP000186524">
    <property type="component" value="Unassembled WGS sequence"/>
</dbReference>
<evidence type="ECO:0000313" key="2">
    <source>
        <dbReference type="Proteomes" id="UP000186524"/>
    </source>
</evidence>
<dbReference type="GO" id="GO:0044780">
    <property type="term" value="P:bacterial-type flagellum assembly"/>
    <property type="evidence" value="ECO:0007669"/>
    <property type="project" value="InterPro"/>
</dbReference>
<evidence type="ECO:0000313" key="1">
    <source>
        <dbReference type="EMBL" id="OKL36313.1"/>
    </source>
</evidence>
<dbReference type="Gene3D" id="6.10.140.1940">
    <property type="match status" value="1"/>
</dbReference>
<dbReference type="STRING" id="1714354.BLL40_10460"/>